<organism evidence="2 3">
    <name type="scientific">Haloferula helveola</name>
    <dbReference type="NCBI Taxonomy" id="490095"/>
    <lineage>
        <taxon>Bacteria</taxon>
        <taxon>Pseudomonadati</taxon>
        <taxon>Verrucomicrobiota</taxon>
        <taxon>Verrucomicrobiia</taxon>
        <taxon>Verrucomicrobiales</taxon>
        <taxon>Verrucomicrobiaceae</taxon>
        <taxon>Haloferula</taxon>
    </lineage>
</organism>
<sequence length="670" mass="74333">MSEGVQRFIEAAVEPLADNDELKLAAWQELSEQVSPDADAAEFEAAAERLERSGDPRWRWIWAMAVLVVSVPVLILISWKPLQGVRMLRDVSGLAGVPDPSMSSKWKRDLSYEDRLLLFGDPSNPSEAGKWLPLWQSNPDNPAFYIEYALGYESDRDELPPDFLETGTGLDPDNGWFALRQAIDQLDPVVERIPLKGGYTRRKKAQEEGISLTWDIHDPEALSERVGLLKQAVVAKRLTSYQGNLIEARFGKLPEPEEFFDNVDVLAYMAGLRFDSSQRKLADLIGAEAQRCRVEGDREGFQALATLWWRIAEAETDSSHSLVDGLLTRIFISTTLPPMRDAAATLDVEPDKWAALEKSVRDYYLGVGKRDNPETEKLVTQHGSMIASLALPMIERQVREPLPLTQEELLPGCRVDQALIGRLASGAIWKLLGISCLISLSIAAGQAALMKRLRGSLRRFPDRTDAIWIGAVGVLGPIALFLMLRYLTPFARLDWGPRLTMFVIPIGHFVGLLLMLWVWPVAVAQWRLSKSGGVMAWRWGPVTATSAMLAPPVAMVLLGLGVPPGGHSIPLMIGAGVLGLWALVWLGMQASFIGGRQRRLRLGIVSEAVRPAWLGGMLAVVFLGLQFRSEERHWMAKDELTTPAPKGMTAYEAAVTEQLRLETRELLGLE</sequence>
<feature type="transmembrane region" description="Helical" evidence="1">
    <location>
        <begin position="427"/>
        <end position="447"/>
    </location>
</feature>
<feature type="transmembrane region" description="Helical" evidence="1">
    <location>
        <begin position="499"/>
        <end position="519"/>
    </location>
</feature>
<name>A0ABM7RE56_9BACT</name>
<feature type="transmembrane region" description="Helical" evidence="1">
    <location>
        <begin position="60"/>
        <end position="79"/>
    </location>
</feature>
<dbReference type="EMBL" id="AP024702">
    <property type="protein sequence ID" value="BCX48232.1"/>
    <property type="molecule type" value="Genomic_DNA"/>
</dbReference>
<evidence type="ECO:0000313" key="3">
    <source>
        <dbReference type="Proteomes" id="UP001374893"/>
    </source>
</evidence>
<reference evidence="2 3" key="1">
    <citation type="submission" date="2021-06" db="EMBL/GenBank/DDBJ databases">
        <title>Complete genome of Haloferula helveola possessing various polysaccharide degrading enzymes.</title>
        <authorList>
            <person name="Takami H."/>
            <person name="Huang C."/>
            <person name="Hamasaki K."/>
        </authorList>
    </citation>
    <scope>NUCLEOTIDE SEQUENCE [LARGE SCALE GENOMIC DNA]</scope>
    <source>
        <strain evidence="2 3">CN-1</strain>
    </source>
</reference>
<dbReference type="Proteomes" id="UP001374893">
    <property type="component" value="Chromosome"/>
</dbReference>
<protein>
    <submittedName>
        <fullName evidence="2">Uncharacterized protein</fullName>
    </submittedName>
</protein>
<proteinExistence type="predicted"/>
<keyword evidence="1" id="KW-1133">Transmembrane helix</keyword>
<gene>
    <name evidence="2" type="ORF">HAHE_21400</name>
</gene>
<feature type="transmembrane region" description="Helical" evidence="1">
    <location>
        <begin position="569"/>
        <end position="588"/>
    </location>
</feature>
<feature type="transmembrane region" description="Helical" evidence="1">
    <location>
        <begin position="467"/>
        <end position="487"/>
    </location>
</feature>
<evidence type="ECO:0000313" key="2">
    <source>
        <dbReference type="EMBL" id="BCX48232.1"/>
    </source>
</evidence>
<evidence type="ECO:0000256" key="1">
    <source>
        <dbReference type="SAM" id="Phobius"/>
    </source>
</evidence>
<dbReference type="RefSeq" id="WP_338684307.1">
    <property type="nucleotide sequence ID" value="NZ_AP024702.1"/>
</dbReference>
<keyword evidence="1" id="KW-0472">Membrane</keyword>
<feature type="transmembrane region" description="Helical" evidence="1">
    <location>
        <begin position="608"/>
        <end position="627"/>
    </location>
</feature>
<accession>A0ABM7RE56</accession>
<keyword evidence="3" id="KW-1185">Reference proteome</keyword>
<keyword evidence="1" id="KW-0812">Transmembrane</keyword>
<feature type="transmembrane region" description="Helical" evidence="1">
    <location>
        <begin position="539"/>
        <end position="562"/>
    </location>
</feature>